<evidence type="ECO:0000313" key="1">
    <source>
        <dbReference type="EMBL" id="MBB6144527.1"/>
    </source>
</evidence>
<dbReference type="AlphaFoldDB" id="A0A841JVN5"/>
<protein>
    <submittedName>
        <fullName evidence="1">Uncharacterized protein</fullName>
    </submittedName>
</protein>
<accession>A0A841JVN5</accession>
<dbReference type="RefSeq" id="WP_050058870.1">
    <property type="nucleotide sequence ID" value="NZ_JACHEK010000004.1"/>
</dbReference>
<organism evidence="1 2">
    <name type="scientific">Silvibacterium bohemicum</name>
    <dbReference type="NCBI Taxonomy" id="1577686"/>
    <lineage>
        <taxon>Bacteria</taxon>
        <taxon>Pseudomonadati</taxon>
        <taxon>Acidobacteriota</taxon>
        <taxon>Terriglobia</taxon>
        <taxon>Terriglobales</taxon>
        <taxon>Acidobacteriaceae</taxon>
        <taxon>Silvibacterium</taxon>
    </lineage>
</organism>
<keyword evidence="2" id="KW-1185">Reference proteome</keyword>
<gene>
    <name evidence="1" type="ORF">HNQ77_002479</name>
</gene>
<proteinExistence type="predicted"/>
<dbReference type="Proteomes" id="UP000538666">
    <property type="component" value="Unassembled WGS sequence"/>
</dbReference>
<sequence length="65" mass="6783">MQFGTNITSAAPGSAQGSYLIVSDIVAAQAERELRRMHANYDQTLVLVSISPGAHVGELASPAGR</sequence>
<name>A0A841JVN5_9BACT</name>
<evidence type="ECO:0000313" key="2">
    <source>
        <dbReference type="Proteomes" id="UP000538666"/>
    </source>
</evidence>
<reference evidence="1 2" key="1">
    <citation type="submission" date="2020-08" db="EMBL/GenBank/DDBJ databases">
        <title>Genomic Encyclopedia of Type Strains, Phase IV (KMG-IV): sequencing the most valuable type-strain genomes for metagenomic binning, comparative biology and taxonomic classification.</title>
        <authorList>
            <person name="Goeker M."/>
        </authorList>
    </citation>
    <scope>NUCLEOTIDE SEQUENCE [LARGE SCALE GENOMIC DNA]</scope>
    <source>
        <strain evidence="1 2">DSM 103733</strain>
    </source>
</reference>
<dbReference type="EMBL" id="JACHEK010000004">
    <property type="protein sequence ID" value="MBB6144527.1"/>
    <property type="molecule type" value="Genomic_DNA"/>
</dbReference>
<comment type="caution">
    <text evidence="1">The sequence shown here is derived from an EMBL/GenBank/DDBJ whole genome shotgun (WGS) entry which is preliminary data.</text>
</comment>